<keyword evidence="10" id="KW-1185">Reference proteome</keyword>
<evidence type="ECO:0000313" key="9">
    <source>
        <dbReference type="EMBL" id="ANZ39835.1"/>
    </source>
</evidence>
<feature type="transmembrane region" description="Helical" evidence="7">
    <location>
        <begin position="101"/>
        <end position="122"/>
    </location>
</feature>
<dbReference type="SUPFAM" id="SSF161098">
    <property type="entry name" value="MetI-like"/>
    <property type="match status" value="1"/>
</dbReference>
<feature type="transmembrane region" description="Helical" evidence="7">
    <location>
        <begin position="12"/>
        <end position="30"/>
    </location>
</feature>
<evidence type="ECO:0000256" key="7">
    <source>
        <dbReference type="RuleBase" id="RU363032"/>
    </source>
</evidence>
<feature type="transmembrane region" description="Helical" evidence="7">
    <location>
        <begin position="281"/>
        <end position="304"/>
    </location>
</feature>
<organism evidence="9 10">
    <name type="scientific">Lentzea guizhouensis</name>
    <dbReference type="NCBI Taxonomy" id="1586287"/>
    <lineage>
        <taxon>Bacteria</taxon>
        <taxon>Bacillati</taxon>
        <taxon>Actinomycetota</taxon>
        <taxon>Actinomycetes</taxon>
        <taxon>Pseudonocardiales</taxon>
        <taxon>Pseudonocardiaceae</taxon>
        <taxon>Lentzea</taxon>
    </lineage>
</organism>
<dbReference type="Proteomes" id="UP000093053">
    <property type="component" value="Chromosome"/>
</dbReference>
<dbReference type="OrthoDB" id="147639at2"/>
<dbReference type="InterPro" id="IPR000515">
    <property type="entry name" value="MetI-like"/>
</dbReference>
<feature type="transmembrane region" description="Helical" evidence="7">
    <location>
        <begin position="235"/>
        <end position="261"/>
    </location>
</feature>
<evidence type="ECO:0000256" key="4">
    <source>
        <dbReference type="ARBA" id="ARBA00022692"/>
    </source>
</evidence>
<dbReference type="GO" id="GO:0005886">
    <property type="term" value="C:plasma membrane"/>
    <property type="evidence" value="ECO:0007669"/>
    <property type="project" value="UniProtKB-SubCell"/>
</dbReference>
<keyword evidence="5 7" id="KW-1133">Transmembrane helix</keyword>
<accession>A0A1B2HQ56</accession>
<evidence type="ECO:0000259" key="8">
    <source>
        <dbReference type="PROSITE" id="PS50928"/>
    </source>
</evidence>
<dbReference type="Pfam" id="PF19300">
    <property type="entry name" value="BPD_transp_1_N"/>
    <property type="match status" value="1"/>
</dbReference>
<dbReference type="RefSeq" id="WP_065918176.1">
    <property type="nucleotide sequence ID" value="NZ_CP016793.1"/>
</dbReference>
<evidence type="ECO:0000256" key="2">
    <source>
        <dbReference type="ARBA" id="ARBA00022448"/>
    </source>
</evidence>
<evidence type="ECO:0000256" key="1">
    <source>
        <dbReference type="ARBA" id="ARBA00004651"/>
    </source>
</evidence>
<gene>
    <name evidence="9" type="ORF">BBK82_31110</name>
</gene>
<dbReference type="CDD" id="cd06261">
    <property type="entry name" value="TM_PBP2"/>
    <property type="match status" value="1"/>
</dbReference>
<evidence type="ECO:0000256" key="6">
    <source>
        <dbReference type="ARBA" id="ARBA00023136"/>
    </source>
</evidence>
<keyword evidence="6 7" id="KW-0472">Membrane</keyword>
<dbReference type="PROSITE" id="PS50928">
    <property type="entry name" value="ABC_TM1"/>
    <property type="match status" value="1"/>
</dbReference>
<keyword evidence="4 7" id="KW-0812">Transmembrane</keyword>
<dbReference type="InterPro" id="IPR045621">
    <property type="entry name" value="BPD_transp_1_N"/>
</dbReference>
<dbReference type="Pfam" id="PF00528">
    <property type="entry name" value="BPD_transp_1"/>
    <property type="match status" value="1"/>
</dbReference>
<sequence>MTAYLIRRLAQLVPVLLVVSMILFALLRLLPGDPTTEILGQEASEADRAALRADLGLDDPVWQQFLDWTGGALTGDLGRSWLTNEEVGSVIADRLPATVELGLIAIVLTILIGLPAGVIAAVRSRTKTDAVMTTVSVFALSTPHFYLAALLILVFGLWLRVLPPSGYVPFTEDPVQNLLHMVLPAITIGSTIIAVIMRQTRGSLLAALGEDYVRTARASGLARRRIVTVYALRNAVVPVVTVAALQIGALMSATVVTEAVFTVPGMGTLIVNAIFSRDLPVVQGAVLVVVVFVLLVNLLADLLYARLDPRITY</sequence>
<feature type="transmembrane region" description="Helical" evidence="7">
    <location>
        <begin position="178"/>
        <end position="197"/>
    </location>
</feature>
<keyword evidence="2 7" id="KW-0813">Transport</keyword>
<dbReference type="GO" id="GO:0055085">
    <property type="term" value="P:transmembrane transport"/>
    <property type="evidence" value="ECO:0007669"/>
    <property type="project" value="InterPro"/>
</dbReference>
<dbReference type="Gene3D" id="1.10.3720.10">
    <property type="entry name" value="MetI-like"/>
    <property type="match status" value="1"/>
</dbReference>
<dbReference type="STRING" id="1586287.BBK82_31110"/>
<dbReference type="InterPro" id="IPR035906">
    <property type="entry name" value="MetI-like_sf"/>
</dbReference>
<comment type="similarity">
    <text evidence="7">Belongs to the binding-protein-dependent transport system permease family.</text>
</comment>
<evidence type="ECO:0000256" key="3">
    <source>
        <dbReference type="ARBA" id="ARBA00022475"/>
    </source>
</evidence>
<dbReference type="PANTHER" id="PTHR43163">
    <property type="entry name" value="DIPEPTIDE TRANSPORT SYSTEM PERMEASE PROTEIN DPPB-RELATED"/>
    <property type="match status" value="1"/>
</dbReference>
<protein>
    <submittedName>
        <fullName evidence="9">Peptide ABC transporter</fullName>
    </submittedName>
</protein>
<comment type="subcellular location">
    <subcellularLocation>
        <location evidence="1 7">Cell membrane</location>
        <topology evidence="1 7">Multi-pass membrane protein</topology>
    </subcellularLocation>
</comment>
<evidence type="ECO:0000256" key="5">
    <source>
        <dbReference type="ARBA" id="ARBA00022989"/>
    </source>
</evidence>
<keyword evidence="3" id="KW-1003">Cell membrane</keyword>
<proteinExistence type="inferred from homology"/>
<reference evidence="9 10" key="1">
    <citation type="submission" date="2016-07" db="EMBL/GenBank/DDBJ databases">
        <title>Complete genome sequence of the Lentzea guizhouensis DHS C013.</title>
        <authorList>
            <person name="Cao C."/>
        </authorList>
    </citation>
    <scope>NUCLEOTIDE SEQUENCE [LARGE SCALE GENOMIC DNA]</scope>
    <source>
        <strain evidence="9 10">DHS C013</strain>
    </source>
</reference>
<name>A0A1B2HQ56_9PSEU</name>
<dbReference type="KEGG" id="led:BBK82_31110"/>
<dbReference type="AlphaFoldDB" id="A0A1B2HQ56"/>
<feature type="transmembrane region" description="Helical" evidence="7">
    <location>
        <begin position="134"/>
        <end position="158"/>
    </location>
</feature>
<dbReference type="PANTHER" id="PTHR43163:SF6">
    <property type="entry name" value="DIPEPTIDE TRANSPORT SYSTEM PERMEASE PROTEIN DPPB-RELATED"/>
    <property type="match status" value="1"/>
</dbReference>
<evidence type="ECO:0000313" key="10">
    <source>
        <dbReference type="Proteomes" id="UP000093053"/>
    </source>
</evidence>
<dbReference type="EMBL" id="CP016793">
    <property type="protein sequence ID" value="ANZ39835.1"/>
    <property type="molecule type" value="Genomic_DNA"/>
</dbReference>
<feature type="domain" description="ABC transmembrane type-1" evidence="8">
    <location>
        <begin position="95"/>
        <end position="300"/>
    </location>
</feature>